<feature type="compositionally biased region" description="Acidic residues" evidence="8">
    <location>
        <begin position="606"/>
        <end position="616"/>
    </location>
</feature>
<dbReference type="AlphaFoldDB" id="A0A8J5FQ28"/>
<keyword evidence="2" id="KW-0677">Repeat</keyword>
<evidence type="ECO:0000256" key="6">
    <source>
        <dbReference type="ARBA" id="ARBA00023274"/>
    </source>
</evidence>
<dbReference type="InterPro" id="IPR044599">
    <property type="entry name" value="CAF1P_plant"/>
</dbReference>
<accession>A0A8J5FQ28</accession>
<feature type="compositionally biased region" description="Basic and acidic residues" evidence="8">
    <location>
        <begin position="738"/>
        <end position="755"/>
    </location>
</feature>
<dbReference type="GO" id="GO:1990904">
    <property type="term" value="C:ribonucleoprotein complex"/>
    <property type="evidence" value="ECO:0007669"/>
    <property type="project" value="UniProtKB-KW"/>
</dbReference>
<evidence type="ECO:0000256" key="5">
    <source>
        <dbReference type="ARBA" id="ARBA00023187"/>
    </source>
</evidence>
<dbReference type="Pfam" id="PF01985">
    <property type="entry name" value="CRS1_YhbY"/>
    <property type="match status" value="2"/>
</dbReference>
<feature type="compositionally biased region" description="Low complexity" evidence="8">
    <location>
        <begin position="36"/>
        <end position="50"/>
    </location>
</feature>
<feature type="region of interest" description="Disordered" evidence="8">
    <location>
        <begin position="34"/>
        <end position="148"/>
    </location>
</feature>
<comment type="caution">
    <text evidence="10">The sequence shown here is derived from an EMBL/GenBank/DDBJ whole genome shotgun (WGS) entry which is preliminary data.</text>
</comment>
<evidence type="ECO:0000259" key="9">
    <source>
        <dbReference type="PROSITE" id="PS51295"/>
    </source>
</evidence>
<dbReference type="PANTHER" id="PTHR46247">
    <property type="entry name" value="CRS2-ASSOCIATED FACTOR 1, CHLOROPLASTIC"/>
    <property type="match status" value="1"/>
</dbReference>
<feature type="domain" description="CRM" evidence="9">
    <location>
        <begin position="391"/>
        <end position="487"/>
    </location>
</feature>
<gene>
    <name evidence="10" type="ORF">ZIOFF_047770</name>
</gene>
<dbReference type="Gene3D" id="3.30.110.60">
    <property type="entry name" value="YhbY-like"/>
    <property type="match status" value="2"/>
</dbReference>
<keyword evidence="6" id="KW-0687">Ribonucleoprotein</keyword>
<feature type="domain" description="CRM" evidence="9">
    <location>
        <begin position="273"/>
        <end position="369"/>
    </location>
</feature>
<evidence type="ECO:0000256" key="4">
    <source>
        <dbReference type="ARBA" id="ARBA00022946"/>
    </source>
</evidence>
<dbReference type="GO" id="GO:0003723">
    <property type="term" value="F:RNA binding"/>
    <property type="evidence" value="ECO:0007669"/>
    <property type="project" value="UniProtKB-UniRule"/>
</dbReference>
<feature type="region of interest" description="Disordered" evidence="8">
    <location>
        <begin position="552"/>
        <end position="634"/>
    </location>
</feature>
<organism evidence="10 11">
    <name type="scientific">Zingiber officinale</name>
    <name type="common">Ginger</name>
    <name type="synonym">Amomum zingiber</name>
    <dbReference type="NCBI Taxonomy" id="94328"/>
    <lineage>
        <taxon>Eukaryota</taxon>
        <taxon>Viridiplantae</taxon>
        <taxon>Streptophyta</taxon>
        <taxon>Embryophyta</taxon>
        <taxon>Tracheophyta</taxon>
        <taxon>Spermatophyta</taxon>
        <taxon>Magnoliopsida</taxon>
        <taxon>Liliopsida</taxon>
        <taxon>Zingiberales</taxon>
        <taxon>Zingiberaceae</taxon>
        <taxon>Zingiber</taxon>
    </lineage>
</organism>
<keyword evidence="1" id="KW-0507">mRNA processing</keyword>
<dbReference type="PANTHER" id="PTHR46247:SF1">
    <property type="entry name" value="CRS2-ASSOCIATED FACTOR 1, CHLOROPLASTIC"/>
    <property type="match status" value="1"/>
</dbReference>
<dbReference type="InterPro" id="IPR001890">
    <property type="entry name" value="RNA-binding_CRM"/>
</dbReference>
<evidence type="ECO:0000313" key="10">
    <source>
        <dbReference type="EMBL" id="KAG6492803.1"/>
    </source>
</evidence>
<evidence type="ECO:0000256" key="3">
    <source>
        <dbReference type="ARBA" id="ARBA00022884"/>
    </source>
</evidence>
<dbReference type="SMART" id="SM01103">
    <property type="entry name" value="CRS1_YhbY"/>
    <property type="match status" value="2"/>
</dbReference>
<feature type="region of interest" description="Disordered" evidence="8">
    <location>
        <begin position="712"/>
        <end position="755"/>
    </location>
</feature>
<protein>
    <recommendedName>
        <fullName evidence="9">CRM domain-containing protein</fullName>
    </recommendedName>
</protein>
<evidence type="ECO:0000313" key="11">
    <source>
        <dbReference type="Proteomes" id="UP000734854"/>
    </source>
</evidence>
<evidence type="ECO:0000256" key="2">
    <source>
        <dbReference type="ARBA" id="ARBA00022737"/>
    </source>
</evidence>
<dbReference type="SUPFAM" id="SSF75471">
    <property type="entry name" value="YhbY-like"/>
    <property type="match status" value="2"/>
</dbReference>
<dbReference type="Proteomes" id="UP000734854">
    <property type="component" value="Unassembled WGS sequence"/>
</dbReference>
<dbReference type="EMBL" id="JACMSC010000013">
    <property type="protein sequence ID" value="KAG6492803.1"/>
    <property type="molecule type" value="Genomic_DNA"/>
</dbReference>
<keyword evidence="3 7" id="KW-0694">RNA-binding</keyword>
<keyword evidence="5" id="KW-0508">mRNA splicing</keyword>
<dbReference type="PROSITE" id="PS51295">
    <property type="entry name" value="CRM"/>
    <property type="match status" value="2"/>
</dbReference>
<keyword evidence="4" id="KW-0809">Transit peptide</keyword>
<dbReference type="GO" id="GO:0000373">
    <property type="term" value="P:Group II intron splicing"/>
    <property type="evidence" value="ECO:0007669"/>
    <property type="project" value="InterPro"/>
</dbReference>
<dbReference type="FunFam" id="3.30.110.60:FF:000002">
    <property type="entry name" value="CRS2-associated factor 1, chloroplastic"/>
    <property type="match status" value="2"/>
</dbReference>
<name>A0A8J5FQ28_ZINOF</name>
<sequence>MRALFNKILAKITPPWGELSASAMALKFASPFPLFSPTAAPSPRRPPSSSEVRFSRWNNANAEPFVRRRRQQKEIEDEIRRNRRHQSASRIAEDADEEDGGLDFPHSSPADFRSRGTPSSPSARSIPGRASKYSKPPVDSKEARHPAFRRTYRTRIPPQVDGESGITVGENGIAYRIGGAPFEFQYSYTETPKVKPLALREAPFLPFGPTTTPRPWTGRAPLPPSKKKLPEFDSFHLPPPGKKGVKSIQSPGPFVAGSGPKYHATSREEILGEPLTKEEVKDLIKGCMKTRRQLNMGRDGLTHNMLDNIHAHWKRRRVCKIRCLGVSTVDMDNVRQQLEEKTGGKIIYSKGGVIFLFRGRNYNYRTRPRFPLMLWKPVTPVYPRLVQRVPEGLTLEEATQMRKRGRQLLPICKLGKNGVYNRLVYQVREAFEACELVRINCQGMNPSDYKKIGAKLKDLVPCVLLSFEHEHILMWGGKDWKSTLPEIEDNGNGATELNSIDLTTTSDTNNSSFSKEMFDVSATVSPSEVPSISESTKSEDLDAHLEVVETAYVSKSQDTDDDLSRETASSSDEITNMTSGFSNHQDPSTTYLDTSSSGSGCHAELCEDENQDEDSADIVGSARHDGDDASTRLDTTGVNVGMEMEENNCLPEQKPWLDGVTFLLRQAVDDGSALILDDDASSNANIVYQSAVEFAKTAPPGPIFRHRTKKATEQAAEQEKHQGIGQIEEVEMVANSNRKREGRSSSQSQRRDKLPEILLDVVPHGSLGVDELAKLLS</sequence>
<proteinExistence type="predicted"/>
<feature type="compositionally biased region" description="Basic and acidic residues" evidence="8">
    <location>
        <begin position="622"/>
        <end position="631"/>
    </location>
</feature>
<evidence type="ECO:0000256" key="1">
    <source>
        <dbReference type="ARBA" id="ARBA00022664"/>
    </source>
</evidence>
<dbReference type="InterPro" id="IPR035920">
    <property type="entry name" value="YhbY-like_sf"/>
</dbReference>
<feature type="compositionally biased region" description="Polar residues" evidence="8">
    <location>
        <begin position="566"/>
        <end position="599"/>
    </location>
</feature>
<reference evidence="10 11" key="1">
    <citation type="submission" date="2020-08" db="EMBL/GenBank/DDBJ databases">
        <title>Plant Genome Project.</title>
        <authorList>
            <person name="Zhang R.-G."/>
        </authorList>
    </citation>
    <scope>NUCLEOTIDE SEQUENCE [LARGE SCALE GENOMIC DNA]</scope>
    <source>
        <tissue evidence="10">Rhizome</tissue>
    </source>
</reference>
<evidence type="ECO:0000256" key="7">
    <source>
        <dbReference type="PROSITE-ProRule" id="PRU00626"/>
    </source>
</evidence>
<dbReference type="GO" id="GO:0006397">
    <property type="term" value="P:mRNA processing"/>
    <property type="evidence" value="ECO:0007669"/>
    <property type="project" value="UniProtKB-KW"/>
</dbReference>
<evidence type="ECO:0000256" key="8">
    <source>
        <dbReference type="SAM" id="MobiDB-lite"/>
    </source>
</evidence>
<keyword evidence="11" id="KW-1185">Reference proteome</keyword>